<keyword evidence="8" id="KW-1185">Reference proteome</keyword>
<keyword evidence="3" id="KW-0472">Membrane</keyword>
<reference evidence="7 8" key="1">
    <citation type="submission" date="2021-05" db="EMBL/GenBank/DDBJ databases">
        <title>Phylogenetic classification of ten novel species belonging to the genus Bifidobacterium comprising B. colchicus sp. nov., B. abeli sp. nov., B. bicoloris sp. nov., B. guerezis sp. nov., B. rosaliae sp. nov., B. santillanensis sp. nov., B. argentati sp. nov., B. amazzoni sp. nov., B. pluviali sp. nov., and B. pinnaculum sp. nov.</title>
        <authorList>
            <person name="Lugli G.A."/>
            <person name="Ruiz Garcia L."/>
            <person name="Margolles A."/>
            <person name="Ventura M."/>
        </authorList>
    </citation>
    <scope>NUCLEOTIDE SEQUENCE [LARGE SCALE GENOMIC DNA]</scope>
    <source>
        <strain evidence="7 8">82T10</strain>
    </source>
</reference>
<dbReference type="PROSITE" id="PS51257">
    <property type="entry name" value="PROKAR_LIPOPROTEIN"/>
    <property type="match status" value="1"/>
</dbReference>
<evidence type="ECO:0000256" key="2">
    <source>
        <dbReference type="ARBA" id="ARBA00022729"/>
    </source>
</evidence>
<comment type="caution">
    <text evidence="7">The sequence shown here is derived from an EMBL/GenBank/DDBJ whole genome shotgun (WGS) entry which is preliminary data.</text>
</comment>
<protein>
    <submittedName>
        <fullName evidence="7">Extracellular solute-binding protein</fullName>
    </submittedName>
</protein>
<sequence length="441" mass="46847">MMMNKKRLLAGFSAVAALSMGLAGCGSDTSTNNNASGGGSSDGGVVNITYMHRLPDNDGMVLVNDIVAKWNKEHPEIQVKATKFDGKASEMIKKLETDVKNDNAPDLAQVGYAELPEVFTKDMLQDVTEYAEQYKDHFASGPYSLMQVGGKYFGLPQDTGPLVYFYNKAEFDKLGITVPKTADEMIASAKKAAAAGKYIMSYQPDEAGNMISGLAGASGGWYKVVDDAWVVNTETDGSKAVADLYQQLIDAKAATTNARWDASFDASLQDGSLIGTVAAAWEAPLFMASAGDTGAGDWQVTQLGDWFGNAGKTGPDGGSGVAVLKTSKHPKEAMEFLDWFNTQISDLVSQGLVPAATTADAKAPEKWAEFFGGQDIMAEFKTANNNMGDFTYMPGFSAVAAAMNTTAAKAVDGSGKVEDIFSEAQKTSIDTLKNLNLSVKE</sequence>
<feature type="signal peptide" evidence="6">
    <location>
        <begin position="1"/>
        <end position="23"/>
    </location>
</feature>
<keyword evidence="5" id="KW-0449">Lipoprotein</keyword>
<keyword evidence="4" id="KW-0564">Palmitate</keyword>
<evidence type="ECO:0000256" key="3">
    <source>
        <dbReference type="ARBA" id="ARBA00023136"/>
    </source>
</evidence>
<dbReference type="PANTHER" id="PTHR43649:SF33">
    <property type="entry name" value="POLYGALACTURONAN_RHAMNOGALACTURONAN-BINDING PROTEIN YTCQ"/>
    <property type="match status" value="1"/>
</dbReference>
<name>A0ABS6WCZ9_9BIFI</name>
<evidence type="ECO:0000313" key="7">
    <source>
        <dbReference type="EMBL" id="MBW3091931.1"/>
    </source>
</evidence>
<organism evidence="7 8">
    <name type="scientific">Bifidobacterium miconis</name>
    <dbReference type="NCBI Taxonomy" id="2834435"/>
    <lineage>
        <taxon>Bacteria</taxon>
        <taxon>Bacillati</taxon>
        <taxon>Actinomycetota</taxon>
        <taxon>Actinomycetes</taxon>
        <taxon>Bifidobacteriales</taxon>
        <taxon>Bifidobacteriaceae</taxon>
        <taxon>Bifidobacterium</taxon>
    </lineage>
</organism>
<accession>A0ABS6WCZ9</accession>
<dbReference type="PANTHER" id="PTHR43649">
    <property type="entry name" value="ARABINOSE-BINDING PROTEIN-RELATED"/>
    <property type="match status" value="1"/>
</dbReference>
<keyword evidence="1" id="KW-1003">Cell membrane</keyword>
<evidence type="ECO:0000256" key="5">
    <source>
        <dbReference type="ARBA" id="ARBA00023288"/>
    </source>
</evidence>
<dbReference type="InterPro" id="IPR050490">
    <property type="entry name" value="Bact_solute-bd_prot1"/>
</dbReference>
<evidence type="ECO:0000256" key="4">
    <source>
        <dbReference type="ARBA" id="ARBA00023139"/>
    </source>
</evidence>
<gene>
    <name evidence="7" type="ORF">KIH79_02970</name>
</gene>
<evidence type="ECO:0000256" key="6">
    <source>
        <dbReference type="SAM" id="SignalP"/>
    </source>
</evidence>
<dbReference type="InterPro" id="IPR006059">
    <property type="entry name" value="SBP"/>
</dbReference>
<proteinExistence type="predicted"/>
<dbReference type="Pfam" id="PF01547">
    <property type="entry name" value="SBP_bac_1"/>
    <property type="match status" value="1"/>
</dbReference>
<evidence type="ECO:0000313" key="8">
    <source>
        <dbReference type="Proteomes" id="UP000700815"/>
    </source>
</evidence>
<dbReference type="Proteomes" id="UP000700815">
    <property type="component" value="Unassembled WGS sequence"/>
</dbReference>
<feature type="chain" id="PRO_5047291475" evidence="6">
    <location>
        <begin position="24"/>
        <end position="441"/>
    </location>
</feature>
<keyword evidence="2 6" id="KW-0732">Signal</keyword>
<evidence type="ECO:0000256" key="1">
    <source>
        <dbReference type="ARBA" id="ARBA00022475"/>
    </source>
</evidence>
<dbReference type="EMBL" id="JAHBBH010000005">
    <property type="protein sequence ID" value="MBW3091931.1"/>
    <property type="molecule type" value="Genomic_DNA"/>
</dbReference>